<dbReference type="PANTHER" id="PTHR14332">
    <property type="entry name" value="DISRUPTED IN SCHIZOPHRENIA 1 PROTEIN"/>
    <property type="match status" value="1"/>
</dbReference>
<evidence type="ECO:0000259" key="3">
    <source>
        <dbReference type="PROSITE" id="PS50151"/>
    </source>
</evidence>
<protein>
    <recommendedName>
        <fullName evidence="3">UVR domain-containing protein</fullName>
    </recommendedName>
</protein>
<evidence type="ECO:0000256" key="1">
    <source>
        <dbReference type="SAM" id="Coils"/>
    </source>
</evidence>
<evidence type="ECO:0000256" key="2">
    <source>
        <dbReference type="SAM" id="MobiDB-lite"/>
    </source>
</evidence>
<feature type="region of interest" description="Disordered" evidence="2">
    <location>
        <begin position="1093"/>
        <end position="1115"/>
    </location>
</feature>
<dbReference type="GO" id="GO:0005815">
    <property type="term" value="C:microtubule organizing center"/>
    <property type="evidence" value="ECO:0007669"/>
    <property type="project" value="TreeGrafter"/>
</dbReference>
<feature type="region of interest" description="Disordered" evidence="2">
    <location>
        <begin position="1"/>
        <end position="64"/>
    </location>
</feature>
<name>A0A976IBS9_BRELC</name>
<dbReference type="GeneID" id="94351253"/>
<feature type="coiled-coil region" evidence="1">
    <location>
        <begin position="718"/>
        <end position="855"/>
    </location>
</feature>
<feature type="compositionally biased region" description="Basic and acidic residues" evidence="2">
    <location>
        <begin position="267"/>
        <end position="279"/>
    </location>
</feature>
<feature type="domain" description="UVR" evidence="3">
    <location>
        <begin position="979"/>
        <end position="1014"/>
    </location>
</feature>
<feature type="compositionally biased region" description="Basic and acidic residues" evidence="2">
    <location>
        <begin position="1106"/>
        <end position="1115"/>
    </location>
</feature>
<dbReference type="RefSeq" id="XP_067815516.1">
    <property type="nucleotide sequence ID" value="XM_067965582.1"/>
</dbReference>
<keyword evidence="1" id="KW-0175">Coiled coil</keyword>
<dbReference type="InterPro" id="IPR026081">
    <property type="entry name" value="DISC1"/>
</dbReference>
<dbReference type="Proteomes" id="UP000294530">
    <property type="component" value="Unassembled WGS sequence"/>
</dbReference>
<dbReference type="OrthoDB" id="79523at2759"/>
<feature type="coiled-coil region" evidence="1">
    <location>
        <begin position="592"/>
        <end position="640"/>
    </location>
</feature>
<feature type="compositionally biased region" description="Low complexity" evidence="2">
    <location>
        <begin position="203"/>
        <end position="224"/>
    </location>
</feature>
<dbReference type="GO" id="GO:0005874">
    <property type="term" value="C:microtubule"/>
    <property type="evidence" value="ECO:0007669"/>
    <property type="project" value="TreeGrafter"/>
</dbReference>
<gene>
    <name evidence="4" type="ORF">CCR75_007523</name>
</gene>
<reference evidence="4 5" key="1">
    <citation type="journal article" date="2021" name="Genome Biol.">
        <title>AFLAP: assembly-free linkage analysis pipeline using k-mers from genome sequencing data.</title>
        <authorList>
            <person name="Fletcher K."/>
            <person name="Zhang L."/>
            <person name="Gil J."/>
            <person name="Han R."/>
            <person name="Cavanaugh K."/>
            <person name="Michelmore R."/>
        </authorList>
    </citation>
    <scope>NUCLEOTIDE SEQUENCE [LARGE SCALE GENOMIC DNA]</scope>
    <source>
        <strain evidence="4 5">SF5</strain>
    </source>
</reference>
<feature type="compositionally biased region" description="Basic residues" evidence="2">
    <location>
        <begin position="225"/>
        <end position="234"/>
    </location>
</feature>
<dbReference type="InterPro" id="IPR001943">
    <property type="entry name" value="UVR_dom"/>
</dbReference>
<dbReference type="PANTHER" id="PTHR14332:SF3">
    <property type="entry name" value="DISRUPTED IN SCHIZOPHRENIA 1 PROTEIN"/>
    <property type="match status" value="1"/>
</dbReference>
<feature type="domain" description="UVR" evidence="3">
    <location>
        <begin position="771"/>
        <end position="806"/>
    </location>
</feature>
<feature type="coiled-coil region" evidence="1">
    <location>
        <begin position="968"/>
        <end position="995"/>
    </location>
</feature>
<dbReference type="KEGG" id="blac:94351253"/>
<feature type="region of interest" description="Disordered" evidence="2">
    <location>
        <begin position="1026"/>
        <end position="1052"/>
    </location>
</feature>
<proteinExistence type="predicted"/>
<evidence type="ECO:0000313" key="4">
    <source>
        <dbReference type="EMBL" id="TDH66017.1"/>
    </source>
</evidence>
<keyword evidence="5" id="KW-1185">Reference proteome</keyword>
<comment type="caution">
    <text evidence="4">The sequence shown here is derived from an EMBL/GenBank/DDBJ whole genome shotgun (WGS) entry which is preliminary data.</text>
</comment>
<dbReference type="EMBL" id="SHOA02000018">
    <property type="protein sequence ID" value="TDH66017.1"/>
    <property type="molecule type" value="Genomic_DNA"/>
</dbReference>
<feature type="region of interest" description="Disordered" evidence="2">
    <location>
        <begin position="160"/>
        <end position="295"/>
    </location>
</feature>
<feature type="compositionally biased region" description="Acidic residues" evidence="2">
    <location>
        <begin position="1031"/>
        <end position="1052"/>
    </location>
</feature>
<feature type="compositionally biased region" description="Acidic residues" evidence="2">
    <location>
        <begin position="923"/>
        <end position="939"/>
    </location>
</feature>
<feature type="region of interest" description="Disordered" evidence="2">
    <location>
        <begin position="109"/>
        <end position="134"/>
    </location>
</feature>
<feature type="compositionally biased region" description="Basic and acidic residues" evidence="2">
    <location>
        <begin position="913"/>
        <end position="922"/>
    </location>
</feature>
<feature type="region of interest" description="Disordered" evidence="2">
    <location>
        <begin position="913"/>
        <end position="942"/>
    </location>
</feature>
<organism evidence="4 5">
    <name type="scientific">Bremia lactucae</name>
    <name type="common">Lettuce downy mildew</name>
    <dbReference type="NCBI Taxonomy" id="4779"/>
    <lineage>
        <taxon>Eukaryota</taxon>
        <taxon>Sar</taxon>
        <taxon>Stramenopiles</taxon>
        <taxon>Oomycota</taxon>
        <taxon>Peronosporomycetes</taxon>
        <taxon>Peronosporales</taxon>
        <taxon>Peronosporaceae</taxon>
        <taxon>Bremia</taxon>
    </lineage>
</organism>
<evidence type="ECO:0000313" key="5">
    <source>
        <dbReference type="Proteomes" id="UP000294530"/>
    </source>
</evidence>
<accession>A0A976IBS9</accession>
<dbReference type="PROSITE" id="PS50151">
    <property type="entry name" value="UVR"/>
    <property type="match status" value="2"/>
</dbReference>
<dbReference type="GO" id="GO:0045111">
    <property type="term" value="C:intermediate filament cytoskeleton"/>
    <property type="evidence" value="ECO:0007669"/>
    <property type="project" value="TreeGrafter"/>
</dbReference>
<feature type="compositionally biased region" description="Polar residues" evidence="2">
    <location>
        <begin position="50"/>
        <end position="64"/>
    </location>
</feature>
<sequence length="1448" mass="159542">MFGRFFKNKEDGKNGPPGHQRQGGQNGTIDDPPVGGGFFNLPPPVAKPYGTSNPTALNNFVPSSGTGGYPPSVTYGNSSTQDNTAVHGSDMFGGMAVREPSAAKPIARYQPQHPNQYGGNGGAPQSAANAPHGTSGNSLFTGLAVASVPMVSVSDASTHVPIIPVPDDTGASTIPTYTSEHRKSMKSSRLIHHNEGGNTDALSSSQFSRTSAGSSSATSKSSLKGGKKKKKKTFRPGFGRQLSDESAAALQRGDIKEDEVILQQQQEKSRISDHSDTSRNTRLATNPTDLAHLLPPVKSGSVLQGLTVHHGSKKASGGSVLAGLTVHTPASPALSVPKNEPSADYKPSNLLSGLSIQKTPSTIRSEKSLESVTVIPEVECNDEPVQLLVSTPASPITPENRLLHTLRDFHESAVGFRQLTAKQNEEENRLLERKVHLTSQLTQFELDLRDVEAQQHHACEVEDFEKADALNATINSVRHCISLTESDVRKVESELVAFLKAKEKAFANQLKSTRGTLRELESFCEDQESERTIARNEYKLYHLNQTQQLQFEAERIETEMHHVSVSLENVIAEKSEIEATIEGQCSTEFAIQVRLSDEKKAVEEEVRELERKLKDKRKRVEAIQSSIDSAQRDINTVRKRYSRQLKRIAEREEGIKKTKAEVESDGKHLAQQRVDFEKQIQQYTDTVAVIGKRIGAVKEEMRAATLLANVLEVQETRREQAILRKKQQTAELSSLNDAAAIAEQSFTMLRKQHEELEKSSAIHRNAIASAEAMIPRLEQEKKGAAAQRNFKEAARISKDIKALEKDRSTAEEMVEVVEMEMHDLNERIDKRQVEFEEKKQELKKMQKRLELATLHELWKEAKHLRTALHKIEKHKSEGDAASDGMDFRSSAILLIQAEYDACMLQVESFEKKYDVSDPAKDEPVEEEDDHDDELIDGDENDRSDHVLRSSLIGRTTDGSALDGNVEDLEDSSSALKAIEAQLYELESKIEIATENEEYELAARLDEKIEILKERQRAIKVSNPVTDACENSVDEADEEDEEESMRDDLSDDEDEMEEEYGHEEMVSPRIEEEKVLSFETNEVEAVMLKEQVETSIENKKNGSVPSHQEELQSMREEERYSGSQLEAGDSSVTVPHKFKGQIDEITCSSAAEAVDSRMLEHILPQQSTHTSKALFGGLQMSPNVVTNATEVLILKPNDESLEREVEASATSEIFSPTSSNMKDSFFGNPDLLTQQASQLAHSASPFLFNGLHMSGSLSVSPLSSSVLKNVLSEDGERNVDASLIEANASASDDVFGGLQLSSSVVTDTLMNATRAFEVEELPLNGATSSKRALKEVPTDMFGGLKLSSSAPSVPMRASSETFGGPKLGDSVVTATSVSFAKESLEEEVDGVKRDEEGTRMSIHELTEHETEGLCAEAETTMTIYEASADDTQILNGQVEDTRKHDAMQL</sequence>